<gene>
    <name evidence="1" type="ORF">DDB_G0293954</name>
</gene>
<reference evidence="1 2" key="1">
    <citation type="journal article" date="2005" name="Nature">
        <title>The genome of the social amoeba Dictyostelium discoideum.</title>
        <authorList>
            <consortium name="The Dictyostelium discoideum Sequencing Consortium"/>
            <person name="Eichinger L."/>
            <person name="Pachebat J.A."/>
            <person name="Glockner G."/>
            <person name="Rajandream M.A."/>
            <person name="Sucgang R."/>
            <person name="Berriman M."/>
            <person name="Song J."/>
            <person name="Olsen R."/>
            <person name="Szafranski K."/>
            <person name="Xu Q."/>
            <person name="Tunggal B."/>
            <person name="Kummerfeld S."/>
            <person name="Madera M."/>
            <person name="Konfortov B.A."/>
            <person name="Rivero F."/>
            <person name="Bankier A.T."/>
            <person name="Lehmann R."/>
            <person name="Hamlin N."/>
            <person name="Davies R."/>
            <person name="Gaudet P."/>
            <person name="Fey P."/>
            <person name="Pilcher K."/>
            <person name="Chen G."/>
            <person name="Saunders D."/>
            <person name="Sodergren E."/>
            <person name="Davis P."/>
            <person name="Kerhornou A."/>
            <person name="Nie X."/>
            <person name="Hall N."/>
            <person name="Anjard C."/>
            <person name="Hemphill L."/>
            <person name="Bason N."/>
            <person name="Farbrother P."/>
            <person name="Desany B."/>
            <person name="Just E."/>
            <person name="Morio T."/>
            <person name="Rost R."/>
            <person name="Churcher C."/>
            <person name="Cooper J."/>
            <person name="Haydock S."/>
            <person name="van Driessche N."/>
            <person name="Cronin A."/>
            <person name="Goodhead I."/>
            <person name="Muzny D."/>
            <person name="Mourier T."/>
            <person name="Pain A."/>
            <person name="Lu M."/>
            <person name="Harper D."/>
            <person name="Lindsay R."/>
            <person name="Hauser H."/>
            <person name="James K."/>
            <person name="Quiles M."/>
            <person name="Madan Babu M."/>
            <person name="Saito T."/>
            <person name="Buchrieser C."/>
            <person name="Wardroper A."/>
            <person name="Felder M."/>
            <person name="Thangavelu M."/>
            <person name="Johnson D."/>
            <person name="Knights A."/>
            <person name="Loulseged H."/>
            <person name="Mungall K."/>
            <person name="Oliver K."/>
            <person name="Price C."/>
            <person name="Quail M.A."/>
            <person name="Urushihara H."/>
            <person name="Hernandez J."/>
            <person name="Rabbinowitsch E."/>
            <person name="Steffen D."/>
            <person name="Sanders M."/>
            <person name="Ma J."/>
            <person name="Kohara Y."/>
            <person name="Sharp S."/>
            <person name="Simmonds M."/>
            <person name="Spiegler S."/>
            <person name="Tivey A."/>
            <person name="Sugano S."/>
            <person name="White B."/>
            <person name="Walker D."/>
            <person name="Woodward J."/>
            <person name="Winckler T."/>
            <person name="Tanaka Y."/>
            <person name="Shaulsky G."/>
            <person name="Schleicher M."/>
            <person name="Weinstock G."/>
            <person name="Rosenthal A."/>
            <person name="Cox E.C."/>
            <person name="Chisholm R.L."/>
            <person name="Gibbs R."/>
            <person name="Loomis W.F."/>
            <person name="Platzer M."/>
            <person name="Kay R.R."/>
            <person name="Williams J."/>
            <person name="Dear P.H."/>
            <person name="Noegel A.A."/>
            <person name="Barrell B."/>
            <person name="Kuspa A."/>
        </authorList>
    </citation>
    <scope>NUCLEOTIDE SEQUENCE [LARGE SCALE GENOMIC DNA]</scope>
    <source>
        <strain evidence="1 2">AX4</strain>
    </source>
</reference>
<dbReference type="RefSeq" id="XP_628901.1">
    <property type="nucleotide sequence ID" value="XM_628899.1"/>
</dbReference>
<accession>Q54B15</accession>
<dbReference type="FunCoup" id="Q54B15">
    <property type="interactions" value="161"/>
</dbReference>
<organism evidence="1 2">
    <name type="scientific">Dictyostelium discoideum</name>
    <name type="common">Social amoeba</name>
    <dbReference type="NCBI Taxonomy" id="44689"/>
    <lineage>
        <taxon>Eukaryota</taxon>
        <taxon>Amoebozoa</taxon>
        <taxon>Evosea</taxon>
        <taxon>Eumycetozoa</taxon>
        <taxon>Dictyostelia</taxon>
        <taxon>Dictyosteliales</taxon>
        <taxon>Dictyosteliaceae</taxon>
        <taxon>Dictyostelium</taxon>
    </lineage>
</organism>
<dbReference type="OMA" id="YSKIAYN"/>
<proteinExistence type="predicted"/>
<dbReference type="AlphaFoldDB" id="Q54B15"/>
<dbReference type="HOGENOM" id="CLU_1423894_0_0_1"/>
<sequence length="191" mass="22334">MTTENTNLKTQIDGLKSSVSDLLFKGEERDKEMKKLHDKINAFTVGNPFYRNNLYDKNKPKTEEEKQLIAYARSSLMANYYLGNILLPQLKSKFKTEQTAKLFKWNRFKHEFNKHSKFVEFAKTNHQIDLEEIRKLKDERNTIIHDGEDEASINDIVVIVQQYKGSLPKHLNVIDKMLDEVKIDINNVCAV</sequence>
<protein>
    <submittedName>
        <fullName evidence="1">Uncharacterized protein</fullName>
    </submittedName>
</protein>
<dbReference type="InParanoid" id="Q54B15"/>
<name>Q54B15_DICDI</name>
<evidence type="ECO:0000313" key="1">
    <source>
        <dbReference type="EMBL" id="EAL60476.1"/>
    </source>
</evidence>
<dbReference type="GeneID" id="8629517"/>
<dbReference type="Proteomes" id="UP000002195">
    <property type="component" value="Unassembled WGS sequence"/>
</dbReference>
<dbReference type="VEuPathDB" id="AmoebaDB:DDB_G0293954"/>
<dbReference type="PaxDb" id="44689-DDB0192222"/>
<dbReference type="SMR" id="Q54B15"/>
<dbReference type="KEGG" id="ddi:DDB_G0293954"/>
<comment type="caution">
    <text evidence="1">The sequence shown here is derived from an EMBL/GenBank/DDBJ whole genome shotgun (WGS) entry which is preliminary data.</text>
</comment>
<evidence type="ECO:0000313" key="2">
    <source>
        <dbReference type="Proteomes" id="UP000002195"/>
    </source>
</evidence>
<keyword evidence="2" id="KW-1185">Reference proteome</keyword>
<dbReference type="dictyBase" id="DDB_G0293954"/>
<dbReference type="EMBL" id="AAFI02000224">
    <property type="protein sequence ID" value="EAL60476.1"/>
    <property type="molecule type" value="Genomic_DNA"/>
</dbReference>